<dbReference type="Proteomes" id="UP001595660">
    <property type="component" value="Unassembled WGS sequence"/>
</dbReference>
<comment type="caution">
    <text evidence="1">The sequence shown here is derived from an EMBL/GenBank/DDBJ whole genome shotgun (WGS) entry which is preliminary data.</text>
</comment>
<gene>
    <name evidence="1" type="ORF">ACFOKC_05270</name>
</gene>
<name>A0ABD5NCZ8_9EURY</name>
<dbReference type="EMBL" id="JBHRWN010000002">
    <property type="protein sequence ID" value="MFC3477130.1"/>
    <property type="molecule type" value="Genomic_DNA"/>
</dbReference>
<evidence type="ECO:0000313" key="2">
    <source>
        <dbReference type="Proteomes" id="UP001595660"/>
    </source>
</evidence>
<accession>A0ABD5NCZ8</accession>
<dbReference type="RefSeq" id="WP_232571737.1">
    <property type="nucleotide sequence ID" value="NZ_CP089466.1"/>
</dbReference>
<evidence type="ECO:0000313" key="1">
    <source>
        <dbReference type="EMBL" id="MFC3477130.1"/>
    </source>
</evidence>
<dbReference type="GeneID" id="69116947"/>
<sequence length="138" mass="14097">MKRAHRFGLLVVIGVAVAAVGVVGAPSCQDTTSLLADSTDSTGGSVTALENVSANVRPTVEAAATSGRATLEPSHIGDLPGDVRVNGTRYALTVYDEGCRGDRQWFVVTFGGAMTAVLGFAGVVHATIGGFTAGARRY</sequence>
<reference evidence="1 2" key="1">
    <citation type="journal article" date="2019" name="Int. J. Syst. Evol. Microbiol.">
        <title>The Global Catalogue of Microorganisms (GCM) 10K type strain sequencing project: providing services to taxonomists for standard genome sequencing and annotation.</title>
        <authorList>
            <consortium name="The Broad Institute Genomics Platform"/>
            <consortium name="The Broad Institute Genome Sequencing Center for Infectious Disease"/>
            <person name="Wu L."/>
            <person name="Ma J."/>
        </authorList>
    </citation>
    <scope>NUCLEOTIDE SEQUENCE [LARGE SCALE GENOMIC DNA]</scope>
    <source>
        <strain evidence="1 2">CGMCC 1.12562</strain>
    </source>
</reference>
<dbReference type="AlphaFoldDB" id="A0ABD5NCZ8"/>
<organism evidence="1 2">
    <name type="scientific">Halobacterium litoreum</name>
    <dbReference type="NCBI Taxonomy" id="2039234"/>
    <lineage>
        <taxon>Archaea</taxon>
        <taxon>Methanobacteriati</taxon>
        <taxon>Methanobacteriota</taxon>
        <taxon>Stenosarchaea group</taxon>
        <taxon>Halobacteria</taxon>
        <taxon>Halobacteriales</taxon>
        <taxon>Halobacteriaceae</taxon>
        <taxon>Halobacterium</taxon>
    </lineage>
</organism>
<protein>
    <submittedName>
        <fullName evidence="1">Uncharacterized protein</fullName>
    </submittedName>
</protein>
<keyword evidence="2" id="KW-1185">Reference proteome</keyword>
<proteinExistence type="predicted"/>